<comment type="caution">
    <text evidence="2">The sequence shown here is derived from an EMBL/GenBank/DDBJ whole genome shotgun (WGS) entry which is preliminary data.</text>
</comment>
<dbReference type="AlphaFoldDB" id="A0A059G6B8"/>
<dbReference type="InterPro" id="IPR048887">
    <property type="entry name" value="NtrZ-like"/>
</dbReference>
<feature type="signal peptide" evidence="1">
    <location>
        <begin position="1"/>
        <end position="18"/>
    </location>
</feature>
<evidence type="ECO:0000256" key="1">
    <source>
        <dbReference type="SAM" id="SignalP"/>
    </source>
</evidence>
<reference evidence="2 3" key="1">
    <citation type="journal article" date="2014" name="Antonie Van Leeuwenhoek">
        <title>Hyphomonas beringensis sp. nov. and Hyphomonas chukchiensis sp. nov., isolated from surface seawater of the Bering Sea and Chukchi Sea.</title>
        <authorList>
            <person name="Li C."/>
            <person name="Lai Q."/>
            <person name="Li G."/>
            <person name="Dong C."/>
            <person name="Wang J."/>
            <person name="Liao Y."/>
            <person name="Shao Z."/>
        </authorList>
    </citation>
    <scope>NUCLEOTIDE SEQUENCE [LARGE SCALE GENOMIC DNA]</scope>
    <source>
        <strain evidence="2 3">SCH89</strain>
    </source>
</reference>
<feature type="chain" id="PRO_5001578549" evidence="1">
    <location>
        <begin position="19"/>
        <end position="141"/>
    </location>
</feature>
<dbReference type="Proteomes" id="UP000024942">
    <property type="component" value="Unassembled WGS sequence"/>
</dbReference>
<dbReference type="STRING" id="1280953.HOC_10948"/>
<dbReference type="PATRIC" id="fig|1280953.3.peg.2209"/>
<accession>A0A059G6B8</accession>
<gene>
    <name evidence="2" type="ORF">HOC_10948</name>
</gene>
<evidence type="ECO:0000313" key="2">
    <source>
        <dbReference type="EMBL" id="KDA02274.1"/>
    </source>
</evidence>
<proteinExistence type="predicted"/>
<evidence type="ECO:0000313" key="3">
    <source>
        <dbReference type="Proteomes" id="UP000024942"/>
    </source>
</evidence>
<dbReference type="Pfam" id="PF20841">
    <property type="entry name" value="NtrZ"/>
    <property type="match status" value="1"/>
</dbReference>
<name>A0A059G6B8_9PROT</name>
<keyword evidence="1" id="KW-0732">Signal</keyword>
<organism evidence="2 3">
    <name type="scientific">Hyphomonas oceanitis SCH89</name>
    <dbReference type="NCBI Taxonomy" id="1280953"/>
    <lineage>
        <taxon>Bacteria</taxon>
        <taxon>Pseudomonadati</taxon>
        <taxon>Pseudomonadota</taxon>
        <taxon>Alphaproteobacteria</taxon>
        <taxon>Hyphomonadales</taxon>
        <taxon>Hyphomonadaceae</taxon>
        <taxon>Hyphomonas</taxon>
    </lineage>
</organism>
<sequence>MLFSAVLAMPAMADPAMAETAMNVDAPSLSESKAAEADWYRQFARPKPADTKPVWQPEPTDDFSVQFGRNARWQLNLDMLTRPNSSPLPREQMQAGATFRVTPRFSVGGEVSLGAERLNDSTQWEESQVETGIRLKSAFKF</sequence>
<dbReference type="eggNOG" id="ENOG50315H8">
    <property type="taxonomic scope" value="Bacteria"/>
</dbReference>
<keyword evidence="3" id="KW-1185">Reference proteome</keyword>
<dbReference type="EMBL" id="ARYL01000015">
    <property type="protein sequence ID" value="KDA02274.1"/>
    <property type="molecule type" value="Genomic_DNA"/>
</dbReference>
<protein>
    <submittedName>
        <fullName evidence="2">Uncharacterized protein</fullName>
    </submittedName>
</protein>